<keyword evidence="5 7" id="KW-1133">Transmembrane helix</keyword>
<dbReference type="RefSeq" id="WP_380756286.1">
    <property type="nucleotide sequence ID" value="NZ_JBHSRF010000034.1"/>
</dbReference>
<evidence type="ECO:0000313" key="9">
    <source>
        <dbReference type="EMBL" id="MFC6083854.1"/>
    </source>
</evidence>
<keyword evidence="4 7" id="KW-0812">Transmembrane</keyword>
<dbReference type="InterPro" id="IPR011701">
    <property type="entry name" value="MFS"/>
</dbReference>
<dbReference type="PANTHER" id="PTHR23517:SF2">
    <property type="entry name" value="MULTIDRUG RESISTANCE PROTEIN MDTH"/>
    <property type="match status" value="1"/>
</dbReference>
<name>A0ABW1NKG2_9ACTN</name>
<accession>A0ABW1NKG2</accession>
<dbReference type="PROSITE" id="PS50850">
    <property type="entry name" value="MFS"/>
    <property type="match status" value="1"/>
</dbReference>
<dbReference type="EMBL" id="JBHSRF010000034">
    <property type="protein sequence ID" value="MFC6083854.1"/>
    <property type="molecule type" value="Genomic_DNA"/>
</dbReference>
<proteinExistence type="predicted"/>
<feature type="transmembrane region" description="Helical" evidence="7">
    <location>
        <begin position="77"/>
        <end position="95"/>
    </location>
</feature>
<reference evidence="10" key="1">
    <citation type="journal article" date="2019" name="Int. J. Syst. Evol. Microbiol.">
        <title>The Global Catalogue of Microorganisms (GCM) 10K type strain sequencing project: providing services to taxonomists for standard genome sequencing and annotation.</title>
        <authorList>
            <consortium name="The Broad Institute Genomics Platform"/>
            <consortium name="The Broad Institute Genome Sequencing Center for Infectious Disease"/>
            <person name="Wu L."/>
            <person name="Ma J."/>
        </authorList>
    </citation>
    <scope>NUCLEOTIDE SEQUENCE [LARGE SCALE GENOMIC DNA]</scope>
    <source>
        <strain evidence="10">JCM 30346</strain>
    </source>
</reference>
<feature type="transmembrane region" description="Helical" evidence="7">
    <location>
        <begin position="307"/>
        <end position="327"/>
    </location>
</feature>
<feature type="transmembrane region" description="Helical" evidence="7">
    <location>
        <begin position="255"/>
        <end position="272"/>
    </location>
</feature>
<dbReference type="SUPFAM" id="SSF103473">
    <property type="entry name" value="MFS general substrate transporter"/>
    <property type="match status" value="1"/>
</dbReference>
<evidence type="ECO:0000256" key="1">
    <source>
        <dbReference type="ARBA" id="ARBA00004651"/>
    </source>
</evidence>
<keyword evidence="6 7" id="KW-0472">Membrane</keyword>
<evidence type="ECO:0000256" key="2">
    <source>
        <dbReference type="ARBA" id="ARBA00022448"/>
    </source>
</evidence>
<dbReference type="Gene3D" id="1.20.1250.20">
    <property type="entry name" value="MFS general substrate transporter like domains"/>
    <property type="match status" value="2"/>
</dbReference>
<evidence type="ECO:0000256" key="7">
    <source>
        <dbReference type="SAM" id="Phobius"/>
    </source>
</evidence>
<feature type="transmembrane region" description="Helical" evidence="7">
    <location>
        <begin position="45"/>
        <end position="65"/>
    </location>
</feature>
<sequence length="411" mass="41724">MTVATMGYRVRFALIIVAIAGMNIGYTAILPFLPQLQGELGLGPVMLTVFLLAYPVAKIISQWALGGRLTDGWGPAPTAAVAWLGGAAGMGLIAVADGAELAVAGRLVWGVGTGLGIPAIYRATGMLAEHYDVPVAKLRSIVGAGAVLTLAMGPAVAGAVHLFAGFRVVLLFGAALSVAGAATVAYAMRLPAGRGEAATAASVPEPAAVPAGRGWALPLFVFALYELILNLLFAASEPLVPLYVAGGEQDPTGRSALILGVGLGVWVVSTLLSARVSERLRSPAAGTVSLIVLAGSCLAMSEIGDLGIGLMAFVVFMVAQGHGYLVARDGIDKYTDASGTVWGRFNAIADVGFLLGPVVAVAAYSWVGHLAFPVVGVIALAAAGAFALAAGRLHRATTVLPLPIPELSSRV</sequence>
<dbReference type="Proteomes" id="UP001596137">
    <property type="component" value="Unassembled WGS sequence"/>
</dbReference>
<organism evidence="9 10">
    <name type="scientific">Sphaerisporangium aureirubrum</name>
    <dbReference type="NCBI Taxonomy" id="1544736"/>
    <lineage>
        <taxon>Bacteria</taxon>
        <taxon>Bacillati</taxon>
        <taxon>Actinomycetota</taxon>
        <taxon>Actinomycetes</taxon>
        <taxon>Streptosporangiales</taxon>
        <taxon>Streptosporangiaceae</taxon>
        <taxon>Sphaerisporangium</taxon>
    </lineage>
</organism>
<feature type="transmembrane region" description="Helical" evidence="7">
    <location>
        <begin position="347"/>
        <end position="364"/>
    </location>
</feature>
<evidence type="ECO:0000256" key="4">
    <source>
        <dbReference type="ARBA" id="ARBA00022692"/>
    </source>
</evidence>
<feature type="transmembrane region" description="Helical" evidence="7">
    <location>
        <begin position="12"/>
        <end position="33"/>
    </location>
</feature>
<keyword evidence="3" id="KW-1003">Cell membrane</keyword>
<evidence type="ECO:0000313" key="10">
    <source>
        <dbReference type="Proteomes" id="UP001596137"/>
    </source>
</evidence>
<feature type="transmembrane region" description="Helical" evidence="7">
    <location>
        <begin position="215"/>
        <end position="235"/>
    </location>
</feature>
<evidence type="ECO:0000256" key="5">
    <source>
        <dbReference type="ARBA" id="ARBA00022989"/>
    </source>
</evidence>
<evidence type="ECO:0000256" key="6">
    <source>
        <dbReference type="ARBA" id="ARBA00023136"/>
    </source>
</evidence>
<gene>
    <name evidence="9" type="ORF">ACFP1K_21990</name>
</gene>
<dbReference type="InterPro" id="IPR050171">
    <property type="entry name" value="MFS_Transporters"/>
</dbReference>
<comment type="caution">
    <text evidence="9">The sequence shown here is derived from an EMBL/GenBank/DDBJ whole genome shotgun (WGS) entry which is preliminary data.</text>
</comment>
<evidence type="ECO:0000256" key="3">
    <source>
        <dbReference type="ARBA" id="ARBA00022475"/>
    </source>
</evidence>
<feature type="transmembrane region" description="Helical" evidence="7">
    <location>
        <begin position="370"/>
        <end position="390"/>
    </location>
</feature>
<feature type="domain" description="Major facilitator superfamily (MFS) profile" evidence="8">
    <location>
        <begin position="9"/>
        <end position="394"/>
    </location>
</feature>
<dbReference type="Pfam" id="PF07690">
    <property type="entry name" value="MFS_1"/>
    <property type="match status" value="1"/>
</dbReference>
<dbReference type="InterPro" id="IPR036259">
    <property type="entry name" value="MFS_trans_sf"/>
</dbReference>
<feature type="transmembrane region" description="Helical" evidence="7">
    <location>
        <begin position="169"/>
        <end position="188"/>
    </location>
</feature>
<dbReference type="PANTHER" id="PTHR23517">
    <property type="entry name" value="RESISTANCE PROTEIN MDTM, PUTATIVE-RELATED-RELATED"/>
    <property type="match status" value="1"/>
</dbReference>
<protein>
    <submittedName>
        <fullName evidence="9">MFS transporter</fullName>
    </submittedName>
</protein>
<dbReference type="InterPro" id="IPR020846">
    <property type="entry name" value="MFS_dom"/>
</dbReference>
<evidence type="ECO:0000259" key="8">
    <source>
        <dbReference type="PROSITE" id="PS50850"/>
    </source>
</evidence>
<keyword evidence="2" id="KW-0813">Transport</keyword>
<comment type="subcellular location">
    <subcellularLocation>
        <location evidence="1">Cell membrane</location>
        <topology evidence="1">Multi-pass membrane protein</topology>
    </subcellularLocation>
</comment>
<feature type="transmembrane region" description="Helical" evidence="7">
    <location>
        <begin position="141"/>
        <end position="163"/>
    </location>
</feature>
<feature type="transmembrane region" description="Helical" evidence="7">
    <location>
        <begin position="101"/>
        <end position="121"/>
    </location>
</feature>
<feature type="transmembrane region" description="Helical" evidence="7">
    <location>
        <begin position="284"/>
        <end position="301"/>
    </location>
</feature>
<keyword evidence="10" id="KW-1185">Reference proteome</keyword>